<dbReference type="InterPro" id="IPR008979">
    <property type="entry name" value="Galactose-bd-like_sf"/>
</dbReference>
<evidence type="ECO:0000313" key="1">
    <source>
        <dbReference type="EMBL" id="NKZ11107.1"/>
    </source>
</evidence>
<dbReference type="RefSeq" id="WP_084621882.1">
    <property type="nucleotide sequence ID" value="NZ_HG322951.1"/>
</dbReference>
<proteinExistence type="predicted"/>
<organism evidence="1 2">
    <name type="scientific">Mycolicibacterium septicum DSM 44393</name>
    <dbReference type="NCBI Taxonomy" id="1341646"/>
    <lineage>
        <taxon>Bacteria</taxon>
        <taxon>Bacillati</taxon>
        <taxon>Actinomycetota</taxon>
        <taxon>Actinomycetes</taxon>
        <taxon>Mycobacteriales</taxon>
        <taxon>Mycobacteriaceae</taxon>
        <taxon>Mycolicibacterium</taxon>
    </lineage>
</organism>
<dbReference type="EMBL" id="JAAXPJ010000003">
    <property type="protein sequence ID" value="NKZ11107.1"/>
    <property type="molecule type" value="Genomic_DNA"/>
</dbReference>
<evidence type="ECO:0000313" key="2">
    <source>
        <dbReference type="Proteomes" id="UP000518188"/>
    </source>
</evidence>
<sequence length="156" mass="15879">MLPLLPVLGGSGLPLIPFGTKAINALNLTVPAATATTYIVGAPQLTFTYSGTGSSRHVFAQLVDDTTGLVLGSHVTPILVTLDGQTRTVTVALEQVAQTLRPGETVTLQLVASAGTYQQIIPTLGVLTVSSMQLGLPTKDAAAVSPSSVVQLTSAA</sequence>
<name>A0A7X6RVL8_9MYCO</name>
<comment type="caution">
    <text evidence="1">The sequence shown here is derived from an EMBL/GenBank/DDBJ whole genome shotgun (WGS) entry which is preliminary data.</text>
</comment>
<dbReference type="Proteomes" id="UP000518188">
    <property type="component" value="Unassembled WGS sequence"/>
</dbReference>
<dbReference type="AlphaFoldDB" id="A0A7X6RVL8"/>
<gene>
    <name evidence="1" type="ORF">HGA11_08975</name>
</gene>
<accession>A0A7X6RVL8</accession>
<protein>
    <submittedName>
        <fullName evidence="1">Uncharacterized protein</fullName>
    </submittedName>
</protein>
<reference evidence="1 2" key="1">
    <citation type="submission" date="2020-04" db="EMBL/GenBank/DDBJ databases">
        <title>MicrobeNet Type strains.</title>
        <authorList>
            <person name="Nicholson A.C."/>
        </authorList>
    </citation>
    <scope>NUCLEOTIDE SEQUENCE [LARGE SCALE GENOMIC DNA]</scope>
    <source>
        <strain evidence="1 2">ATCC 700731</strain>
    </source>
</reference>
<dbReference type="SUPFAM" id="SSF49785">
    <property type="entry name" value="Galactose-binding domain-like"/>
    <property type="match status" value="1"/>
</dbReference>